<protein>
    <recommendedName>
        <fullName evidence="12">Presequence translocated-associated motor subunit PAM17</fullName>
    </recommendedName>
</protein>
<evidence type="ECO:0000256" key="9">
    <source>
        <dbReference type="ARBA" id="ARBA00023010"/>
    </source>
</evidence>
<dbReference type="PANTHER" id="PTHR28021">
    <property type="entry name" value="PRESEQUENCE TRANSLOCATED-ASSOCIATED MOTOR SUBUNIT PAM17, MITOCHONDRIAL"/>
    <property type="match status" value="1"/>
</dbReference>
<keyword evidence="9 12" id="KW-0811">Translocation</keyword>
<evidence type="ECO:0000256" key="7">
    <source>
        <dbReference type="ARBA" id="ARBA00022946"/>
    </source>
</evidence>
<keyword evidence="8 12" id="KW-1133">Transmembrane helix</keyword>
<keyword evidence="14" id="KW-1185">Reference proteome</keyword>
<keyword evidence="11 12" id="KW-0472">Membrane</keyword>
<evidence type="ECO:0000256" key="2">
    <source>
        <dbReference type="ARBA" id="ARBA00006837"/>
    </source>
</evidence>
<feature type="transmembrane region" description="Helical" evidence="12">
    <location>
        <begin position="12"/>
        <end position="33"/>
    </location>
</feature>
<dbReference type="GO" id="GO:0001405">
    <property type="term" value="C:PAM complex, Tim23 associated import motor"/>
    <property type="evidence" value="ECO:0007669"/>
    <property type="project" value="UniProtKB-UniRule"/>
</dbReference>
<dbReference type="Pfam" id="PF08566">
    <property type="entry name" value="Pam17"/>
    <property type="match status" value="1"/>
</dbReference>
<organism evidence="13 14">
    <name type="scientific">Neoarthrinium moseri</name>
    <dbReference type="NCBI Taxonomy" id="1658444"/>
    <lineage>
        <taxon>Eukaryota</taxon>
        <taxon>Fungi</taxon>
        <taxon>Dikarya</taxon>
        <taxon>Ascomycota</taxon>
        <taxon>Pezizomycotina</taxon>
        <taxon>Sordariomycetes</taxon>
        <taxon>Xylariomycetidae</taxon>
        <taxon>Amphisphaeriales</taxon>
        <taxon>Apiosporaceae</taxon>
        <taxon>Neoarthrinium</taxon>
    </lineage>
</organism>
<dbReference type="PANTHER" id="PTHR28021:SF1">
    <property type="entry name" value="PRESEQUENCE TRANSLOCATED-ASSOCIATED MOTOR SUBUNIT PAM17, MITOCHONDRIAL"/>
    <property type="match status" value="1"/>
</dbReference>
<dbReference type="EMBL" id="JAFIMR010000024">
    <property type="protein sequence ID" value="KAI1864245.1"/>
    <property type="molecule type" value="Genomic_DNA"/>
</dbReference>
<comment type="caution">
    <text evidence="13">The sequence shown here is derived from an EMBL/GenBank/DDBJ whole genome shotgun (WGS) entry which is preliminary data.</text>
</comment>
<proteinExistence type="inferred from homology"/>
<dbReference type="GO" id="GO:0030150">
    <property type="term" value="P:protein import into mitochondrial matrix"/>
    <property type="evidence" value="ECO:0007669"/>
    <property type="project" value="UniProtKB-UniRule"/>
</dbReference>
<evidence type="ECO:0000256" key="11">
    <source>
        <dbReference type="ARBA" id="ARBA00023136"/>
    </source>
</evidence>
<evidence type="ECO:0000256" key="12">
    <source>
        <dbReference type="RuleBase" id="RU367146"/>
    </source>
</evidence>
<keyword evidence="10 12" id="KW-0496">Mitochondrion</keyword>
<reference evidence="13" key="1">
    <citation type="submission" date="2021-03" db="EMBL/GenBank/DDBJ databases">
        <title>Revisited historic fungal species revealed as producer of novel bioactive compounds through whole genome sequencing and comparative genomics.</title>
        <authorList>
            <person name="Vignolle G.A."/>
            <person name="Hochenegger N."/>
            <person name="Mach R.L."/>
            <person name="Mach-Aigner A.R."/>
            <person name="Javad Rahimi M."/>
            <person name="Salim K.A."/>
            <person name="Chan C.M."/>
            <person name="Lim L.B.L."/>
            <person name="Cai F."/>
            <person name="Druzhinina I.S."/>
            <person name="U'Ren J.M."/>
            <person name="Derntl C."/>
        </authorList>
    </citation>
    <scope>NUCLEOTIDE SEQUENCE</scope>
    <source>
        <strain evidence="13">TUCIM 5799</strain>
    </source>
</reference>
<keyword evidence="4 12" id="KW-0812">Transmembrane</keyword>
<comment type="subunit">
    <text evidence="12">Component of the PAM complex.</text>
</comment>
<keyword evidence="5 12" id="KW-0999">Mitochondrion inner membrane</keyword>
<evidence type="ECO:0000256" key="8">
    <source>
        <dbReference type="ARBA" id="ARBA00022989"/>
    </source>
</evidence>
<evidence type="ECO:0000256" key="6">
    <source>
        <dbReference type="ARBA" id="ARBA00022927"/>
    </source>
</evidence>
<evidence type="ECO:0000313" key="14">
    <source>
        <dbReference type="Proteomes" id="UP000829685"/>
    </source>
</evidence>
<comment type="caution">
    <text evidence="12">Lacks conserved residue(s) required for the propagation of feature annotation.</text>
</comment>
<dbReference type="InterPro" id="IPR013875">
    <property type="entry name" value="Pam17"/>
</dbReference>
<feature type="transmembrane region" description="Helical" evidence="12">
    <location>
        <begin position="307"/>
        <end position="331"/>
    </location>
</feature>
<accession>A0A9P9WHV7</accession>
<dbReference type="OrthoDB" id="5970083at2759"/>
<feature type="transmembrane region" description="Helical" evidence="12">
    <location>
        <begin position="266"/>
        <end position="287"/>
    </location>
</feature>
<evidence type="ECO:0000256" key="4">
    <source>
        <dbReference type="ARBA" id="ARBA00022692"/>
    </source>
</evidence>
<evidence type="ECO:0000313" key="13">
    <source>
        <dbReference type="EMBL" id="KAI1864245.1"/>
    </source>
</evidence>
<gene>
    <name evidence="13" type="ORF">JX265_008616</name>
</gene>
<evidence type="ECO:0000256" key="10">
    <source>
        <dbReference type="ARBA" id="ARBA00023128"/>
    </source>
</evidence>
<keyword evidence="3 12" id="KW-0813">Transport</keyword>
<evidence type="ECO:0000256" key="5">
    <source>
        <dbReference type="ARBA" id="ARBA00022792"/>
    </source>
</evidence>
<dbReference type="Proteomes" id="UP000829685">
    <property type="component" value="Unassembled WGS sequence"/>
</dbReference>
<evidence type="ECO:0000256" key="3">
    <source>
        <dbReference type="ARBA" id="ARBA00022448"/>
    </source>
</evidence>
<evidence type="ECO:0000256" key="1">
    <source>
        <dbReference type="ARBA" id="ARBA00004448"/>
    </source>
</evidence>
<sequence length="398" mass="43405">MGKQGVDPPDRIPLMLAGVVGLTTAMLLCRAGYTNIVVIAQHMPADHETEYTSNWAGADWVPFSLRGTREMEWDLVSWSEFLGLARATPAAGVQLQGCRAAAKAGAWGVSWGELRVDGNRGNFNVKSKSSLDLWVARRPTTLNPTIPQGRQCQSRHRRNRRNHTMLTSTTHFVRFGALGSRSLQLPSALARGAALPSLARRPLVAKASPRQLSTAALRPLPTEPACLQCQSAARRHASTAASAAPSSTPTLDWNSFFTLRKTRRRFQLACSVATMVVGGSIAGLVLINVEMDWLGKIPLDPFITLGLMTMGSAALGWLAGPSLGATIFYMVKRGVKTPMAIKEAEFFARIKKNRVDPSVSSVGNPVPDYYGEKISSVAGYRQWLKDQRAFNKKRTSFI</sequence>
<comment type="subcellular location">
    <subcellularLocation>
        <location evidence="1 12">Mitochondrion inner membrane</location>
        <topology evidence="1 12">Multi-pass membrane protein</topology>
    </subcellularLocation>
</comment>
<comment type="similarity">
    <text evidence="2 12">Belongs to the PAM17 family.</text>
</comment>
<dbReference type="AlphaFoldDB" id="A0A9P9WHV7"/>
<keyword evidence="6 12" id="KW-0653">Protein transport</keyword>
<keyword evidence="7" id="KW-0809">Transit peptide</keyword>
<name>A0A9P9WHV7_9PEZI</name>
<comment type="function">
    <text evidence="12">Component of the PAM complex, a complex required for the translocation of transit peptide-containing proteins from the inner membrane into the mitochondrial matrix in an ATP-dependent manner.</text>
</comment>
<dbReference type="Gene3D" id="3.40.50.720">
    <property type="entry name" value="NAD(P)-binding Rossmann-like Domain"/>
    <property type="match status" value="1"/>
</dbReference>